<feature type="region of interest" description="Disordered" evidence="1">
    <location>
        <begin position="145"/>
        <end position="286"/>
    </location>
</feature>
<feature type="compositionally biased region" description="Basic and acidic residues" evidence="1">
    <location>
        <begin position="192"/>
        <end position="208"/>
    </location>
</feature>
<feature type="compositionally biased region" description="Polar residues" evidence="1">
    <location>
        <begin position="165"/>
        <end position="191"/>
    </location>
</feature>
<evidence type="ECO:0000313" key="3">
    <source>
        <dbReference type="Proteomes" id="UP000324632"/>
    </source>
</evidence>
<gene>
    <name evidence="2" type="ORF">E1301_Tti023407</name>
</gene>
<sequence>MHLPQLLLFQEHAEELFTGTPRSTSVPGTSSIFYCSKNSFSKEKSTKPADCSLKRLDKPAKTESQVPPAAAAFTNQVDLTGQLQMERESDSEMLSATMANTLKVSETIESTADQEEDRFYDCDDTLPEEDTLTTGQTNVQCTETAQSDRLESDAGIEKDKDSDRLGNTYSINQSCLSTTSAENTLDSSDSDSGLKEQNNEDQEKSERFADDDEMRDGDSDSEFKEAASSDKVTEFDEEYLRELEKDLTDEEKESRRKESLELKEKGNTQFKSGEHVEAEESYTAPL</sequence>
<dbReference type="AlphaFoldDB" id="A0A5A9PHZ4"/>
<name>A0A5A9PHZ4_9TELE</name>
<organism evidence="2 3">
    <name type="scientific">Triplophysa tibetana</name>
    <dbReference type="NCBI Taxonomy" id="1572043"/>
    <lineage>
        <taxon>Eukaryota</taxon>
        <taxon>Metazoa</taxon>
        <taxon>Chordata</taxon>
        <taxon>Craniata</taxon>
        <taxon>Vertebrata</taxon>
        <taxon>Euteleostomi</taxon>
        <taxon>Actinopterygii</taxon>
        <taxon>Neopterygii</taxon>
        <taxon>Teleostei</taxon>
        <taxon>Ostariophysi</taxon>
        <taxon>Cypriniformes</taxon>
        <taxon>Nemacheilidae</taxon>
        <taxon>Triplophysa</taxon>
    </lineage>
</organism>
<dbReference type="Proteomes" id="UP000324632">
    <property type="component" value="Chromosome 6"/>
</dbReference>
<keyword evidence="3" id="KW-1185">Reference proteome</keyword>
<evidence type="ECO:0000313" key="2">
    <source>
        <dbReference type="EMBL" id="KAA0720596.1"/>
    </source>
</evidence>
<feature type="compositionally biased region" description="Basic and acidic residues" evidence="1">
    <location>
        <begin position="216"/>
        <end position="278"/>
    </location>
</feature>
<evidence type="ECO:0000256" key="1">
    <source>
        <dbReference type="SAM" id="MobiDB-lite"/>
    </source>
</evidence>
<comment type="caution">
    <text evidence="2">The sequence shown here is derived from an EMBL/GenBank/DDBJ whole genome shotgun (WGS) entry which is preliminary data.</text>
</comment>
<protein>
    <submittedName>
        <fullName evidence="2">Uncharacterized protein</fullName>
    </submittedName>
</protein>
<proteinExistence type="predicted"/>
<dbReference type="EMBL" id="SOYY01000006">
    <property type="protein sequence ID" value="KAA0720596.1"/>
    <property type="molecule type" value="Genomic_DNA"/>
</dbReference>
<reference evidence="2 3" key="1">
    <citation type="journal article" date="2019" name="Mol. Ecol. Resour.">
        <title>Chromosome-level genome assembly of Triplophysa tibetana, a fish adapted to the harsh high-altitude environment of the Tibetan Plateau.</title>
        <authorList>
            <person name="Yang X."/>
            <person name="Liu H."/>
            <person name="Ma Z."/>
            <person name="Zou Y."/>
            <person name="Zou M."/>
            <person name="Mao Y."/>
            <person name="Li X."/>
            <person name="Wang H."/>
            <person name="Chen T."/>
            <person name="Wang W."/>
            <person name="Yang R."/>
        </authorList>
    </citation>
    <scope>NUCLEOTIDE SEQUENCE [LARGE SCALE GENOMIC DNA]</scope>
    <source>
        <strain evidence="2">TTIB1903HZAU</strain>
        <tissue evidence="2">Muscle</tissue>
    </source>
</reference>
<feature type="compositionally biased region" description="Basic and acidic residues" evidence="1">
    <location>
        <begin position="146"/>
        <end position="164"/>
    </location>
</feature>
<accession>A0A5A9PHZ4</accession>